<feature type="domain" description="Hemerythrin-like" evidence="1">
    <location>
        <begin position="25"/>
        <end position="155"/>
    </location>
</feature>
<dbReference type="Gene3D" id="1.20.120.520">
    <property type="entry name" value="nmb1532 protein domain like"/>
    <property type="match status" value="1"/>
</dbReference>
<dbReference type="EMBL" id="QWLV01000007">
    <property type="protein sequence ID" value="RHW16725.1"/>
    <property type="molecule type" value="Genomic_DNA"/>
</dbReference>
<comment type="caution">
    <text evidence="2">The sequence shown here is derived from an EMBL/GenBank/DDBJ whole genome shotgun (WGS) entry which is preliminary data.</text>
</comment>
<dbReference type="OrthoDB" id="7203877at2"/>
<dbReference type="AlphaFoldDB" id="A0A396S050"/>
<reference evidence="2 3" key="1">
    <citation type="submission" date="2018-08" db="EMBL/GenBank/DDBJ databases">
        <title>The multiple taxonomic identification of Sphingomonas gilva.</title>
        <authorList>
            <person name="Zhu D."/>
            <person name="Zheng S."/>
        </authorList>
    </citation>
    <scope>NUCLEOTIDE SEQUENCE [LARGE SCALE GENOMIC DNA]</scope>
    <source>
        <strain evidence="2 3">ZDH117</strain>
    </source>
</reference>
<evidence type="ECO:0000313" key="2">
    <source>
        <dbReference type="EMBL" id="RHW16725.1"/>
    </source>
</evidence>
<evidence type="ECO:0000259" key="1">
    <source>
        <dbReference type="Pfam" id="PF01814"/>
    </source>
</evidence>
<name>A0A396S050_9SPHN</name>
<protein>
    <submittedName>
        <fullName evidence="2">Hemerythrin domain-containing protein</fullName>
    </submittedName>
</protein>
<dbReference type="Pfam" id="PF01814">
    <property type="entry name" value="Hemerythrin"/>
    <property type="match status" value="1"/>
</dbReference>
<dbReference type="Proteomes" id="UP000266693">
    <property type="component" value="Unassembled WGS sequence"/>
</dbReference>
<gene>
    <name evidence="2" type="ORF">D1610_13375</name>
</gene>
<sequence>MANLLTATINSWGCGDPPIRRSDSMYDQLRDDHRELTRIAGELLKRTSTPTLTDPGGLGRCRWGLARTLTRHLALEDAHVYARLDKDPRPGVAAVARRYKAELCRLSDQFNEHMADWTGDAIAGDWPGYCRAVRTLLAALEARVKCEDEELYPLLAETRRSAAA</sequence>
<evidence type="ECO:0000313" key="3">
    <source>
        <dbReference type="Proteomes" id="UP000266693"/>
    </source>
</evidence>
<proteinExistence type="predicted"/>
<organism evidence="2 3">
    <name type="scientific">Sphingomonas gilva</name>
    <dbReference type="NCBI Taxonomy" id="2305907"/>
    <lineage>
        <taxon>Bacteria</taxon>
        <taxon>Pseudomonadati</taxon>
        <taxon>Pseudomonadota</taxon>
        <taxon>Alphaproteobacteria</taxon>
        <taxon>Sphingomonadales</taxon>
        <taxon>Sphingomonadaceae</taxon>
        <taxon>Sphingomonas</taxon>
    </lineage>
</organism>
<keyword evidence="3" id="KW-1185">Reference proteome</keyword>
<dbReference type="InterPro" id="IPR012312">
    <property type="entry name" value="Hemerythrin-like"/>
</dbReference>
<accession>A0A396S050</accession>